<dbReference type="PROSITE" id="PS50109">
    <property type="entry name" value="HIS_KIN"/>
    <property type="match status" value="1"/>
</dbReference>
<name>A0A1H0A199_9EURY</name>
<reference evidence="9 10" key="1">
    <citation type="submission" date="2016-10" db="EMBL/GenBank/DDBJ databases">
        <authorList>
            <person name="de Groot N.N."/>
        </authorList>
    </citation>
    <scope>NUCLEOTIDE SEQUENCE [LARGE SCALE GENOMIC DNA]</scope>
    <source>
        <strain evidence="10">EB21,IBRC-M 10013,KCTC 4048</strain>
    </source>
</reference>
<dbReference type="Pfam" id="PF00512">
    <property type="entry name" value="HisKA"/>
    <property type="match status" value="1"/>
</dbReference>
<dbReference type="SUPFAM" id="SSF55874">
    <property type="entry name" value="ATPase domain of HSP90 chaperone/DNA topoisomerase II/histidine kinase"/>
    <property type="match status" value="1"/>
</dbReference>
<gene>
    <name evidence="9" type="ORF">SAMN05192554_1244</name>
</gene>
<dbReference type="InterPro" id="IPR005467">
    <property type="entry name" value="His_kinase_dom"/>
</dbReference>
<keyword evidence="10" id="KW-1185">Reference proteome</keyword>
<evidence type="ECO:0000256" key="4">
    <source>
        <dbReference type="ARBA" id="ARBA00022679"/>
    </source>
</evidence>
<dbReference type="EMBL" id="FNIA01000024">
    <property type="protein sequence ID" value="SDN27177.1"/>
    <property type="molecule type" value="Genomic_DNA"/>
</dbReference>
<dbReference type="InterPro" id="IPR003661">
    <property type="entry name" value="HisK_dim/P_dom"/>
</dbReference>
<organism evidence="9 10">
    <name type="scientific">Haloarchaeobius iranensis</name>
    <dbReference type="NCBI Taxonomy" id="996166"/>
    <lineage>
        <taxon>Archaea</taxon>
        <taxon>Methanobacteriati</taxon>
        <taxon>Methanobacteriota</taxon>
        <taxon>Stenosarchaea group</taxon>
        <taxon>Halobacteria</taxon>
        <taxon>Halobacteriales</taxon>
        <taxon>Halorubellaceae</taxon>
        <taxon>Haloarchaeobius</taxon>
    </lineage>
</organism>
<evidence type="ECO:0000256" key="3">
    <source>
        <dbReference type="ARBA" id="ARBA00022553"/>
    </source>
</evidence>
<dbReference type="SUPFAM" id="SSF47384">
    <property type="entry name" value="Homodimeric domain of signal transducing histidine kinase"/>
    <property type="match status" value="1"/>
</dbReference>
<dbReference type="PANTHER" id="PTHR43711">
    <property type="entry name" value="TWO-COMPONENT HISTIDINE KINASE"/>
    <property type="match status" value="1"/>
</dbReference>
<dbReference type="CDD" id="cd00082">
    <property type="entry name" value="HisKA"/>
    <property type="match status" value="1"/>
</dbReference>
<evidence type="ECO:0000256" key="5">
    <source>
        <dbReference type="ARBA" id="ARBA00022777"/>
    </source>
</evidence>
<comment type="catalytic activity">
    <reaction evidence="1">
        <text>ATP + protein L-histidine = ADP + protein N-phospho-L-histidine.</text>
        <dbReference type="EC" id="2.7.13.3"/>
    </reaction>
</comment>
<evidence type="ECO:0000259" key="8">
    <source>
        <dbReference type="PROSITE" id="PS50109"/>
    </source>
</evidence>
<dbReference type="InterPro" id="IPR003594">
    <property type="entry name" value="HATPase_dom"/>
</dbReference>
<accession>A0A1H0A199</accession>
<feature type="region of interest" description="Disordered" evidence="7">
    <location>
        <begin position="233"/>
        <end position="253"/>
    </location>
</feature>
<dbReference type="Gene3D" id="3.30.565.10">
    <property type="entry name" value="Histidine kinase-like ATPase, C-terminal domain"/>
    <property type="match status" value="1"/>
</dbReference>
<feature type="domain" description="Histidine kinase" evidence="8">
    <location>
        <begin position="123"/>
        <end position="333"/>
    </location>
</feature>
<dbReference type="Gene3D" id="1.10.287.130">
    <property type="match status" value="1"/>
</dbReference>
<keyword evidence="5 9" id="KW-0418">Kinase</keyword>
<evidence type="ECO:0000313" key="10">
    <source>
        <dbReference type="Proteomes" id="UP000199370"/>
    </source>
</evidence>
<protein>
    <recommendedName>
        <fullName evidence="2">histidine kinase</fullName>
        <ecNumber evidence="2">2.7.13.3</ecNumber>
    </recommendedName>
</protein>
<dbReference type="AlphaFoldDB" id="A0A1H0A199"/>
<dbReference type="PANTHER" id="PTHR43711:SF1">
    <property type="entry name" value="HISTIDINE KINASE 1"/>
    <property type="match status" value="1"/>
</dbReference>
<dbReference type="CDD" id="cd00075">
    <property type="entry name" value="HATPase"/>
    <property type="match status" value="1"/>
</dbReference>
<proteinExistence type="predicted"/>
<evidence type="ECO:0000256" key="1">
    <source>
        <dbReference type="ARBA" id="ARBA00000085"/>
    </source>
</evidence>
<evidence type="ECO:0000313" key="9">
    <source>
        <dbReference type="EMBL" id="SDN27177.1"/>
    </source>
</evidence>
<dbReference type="InterPro" id="IPR036890">
    <property type="entry name" value="HATPase_C_sf"/>
</dbReference>
<dbReference type="Pfam" id="PF02518">
    <property type="entry name" value="HATPase_c"/>
    <property type="match status" value="1"/>
</dbReference>
<dbReference type="OrthoDB" id="8127at2157"/>
<dbReference type="GO" id="GO:0000155">
    <property type="term" value="F:phosphorelay sensor kinase activity"/>
    <property type="evidence" value="ECO:0007669"/>
    <property type="project" value="InterPro"/>
</dbReference>
<evidence type="ECO:0000256" key="6">
    <source>
        <dbReference type="ARBA" id="ARBA00023012"/>
    </source>
</evidence>
<dbReference type="SMART" id="SM00388">
    <property type="entry name" value="HisKA"/>
    <property type="match status" value="1"/>
</dbReference>
<keyword evidence="4" id="KW-0808">Transferase</keyword>
<dbReference type="PRINTS" id="PR00344">
    <property type="entry name" value="BCTRLSENSOR"/>
</dbReference>
<dbReference type="InterPro" id="IPR004358">
    <property type="entry name" value="Sig_transdc_His_kin-like_C"/>
</dbReference>
<keyword evidence="6" id="KW-0902">Two-component regulatory system</keyword>
<dbReference type="STRING" id="996166.SAMN05192554_1244"/>
<dbReference type="EC" id="2.7.13.3" evidence="2"/>
<dbReference type="SMART" id="SM00387">
    <property type="entry name" value="HATPase_c"/>
    <property type="match status" value="1"/>
</dbReference>
<dbReference type="Proteomes" id="UP000199370">
    <property type="component" value="Unassembled WGS sequence"/>
</dbReference>
<evidence type="ECO:0000256" key="7">
    <source>
        <dbReference type="SAM" id="MobiDB-lite"/>
    </source>
</evidence>
<dbReference type="InterPro" id="IPR036097">
    <property type="entry name" value="HisK_dim/P_sf"/>
</dbReference>
<keyword evidence="3" id="KW-0597">Phosphoprotein</keyword>
<sequence length="333" mass="35201">MSVPLDAVPDPSLRYEVREDGPVVTHTNRAFDATFGQPQAGTPLRECLNEEPVGLDADVASGICSALAETGTVDVTSQSSAEGALRLRAVDSADSNDDEGLLTLAAVESDAENSIGVENIATVVSHDLRNPLDVAKAHLRAARERGDAEHFDRVDEAHDRMERIIEDVLTLARGDGTITPSEPVALDDVARDAWSTVDTNDASLGVSSDLPTVEADQSRLQRLFENLFRNAMEHGSTGPRATESNEESPAGSSLAVRVGTTADGGFFVADDGVGIPEGDRHRVFEPGYSSSDRGAGLGLTIVERIAEAHGWAVSIPAASDGGARFEFHTNSTE</sequence>
<evidence type="ECO:0000256" key="2">
    <source>
        <dbReference type="ARBA" id="ARBA00012438"/>
    </source>
</evidence>
<dbReference type="InterPro" id="IPR050736">
    <property type="entry name" value="Sensor_HK_Regulatory"/>
</dbReference>